<dbReference type="InterPro" id="IPR019301">
    <property type="entry name" value="Flagellar_prot_FlgJ_N"/>
</dbReference>
<proteinExistence type="predicted"/>
<evidence type="ECO:0000259" key="1">
    <source>
        <dbReference type="Pfam" id="PF10135"/>
    </source>
</evidence>
<accession>A0A838B2I1</accession>
<dbReference type="EMBL" id="JACDTY010000004">
    <property type="protein sequence ID" value="MBA1140836.1"/>
    <property type="molecule type" value="Genomic_DNA"/>
</dbReference>
<organism evidence="2 3">
    <name type="scientific">Mesorhizobium neociceri</name>
    <dbReference type="NCBI Taxonomy" id="1307853"/>
    <lineage>
        <taxon>Bacteria</taxon>
        <taxon>Pseudomonadati</taxon>
        <taxon>Pseudomonadota</taxon>
        <taxon>Alphaproteobacteria</taxon>
        <taxon>Hyphomicrobiales</taxon>
        <taxon>Phyllobacteriaceae</taxon>
        <taxon>Mesorhizobium</taxon>
    </lineage>
</organism>
<sequence>MLPRSRRAIRILPPLLPRKPATSLLRHCRSGNPAKRRTFLAISPPSDIVLDVARAVDPTDIEAARAALTKRANGVGGAFSVDMAASVDAGSILSQATADKAAAGADPASKFKKFEAMVLQTFIQNMLPKDTEGVYGKGLAGDMWKSQLAERVADVMAERGGIGIAKSLLADHYKDGKRTMPIGPVSTGPHKTEIDKQTRLSTSLVEELQRKAARSMTGDETTIKTDIKI</sequence>
<evidence type="ECO:0000313" key="3">
    <source>
        <dbReference type="Proteomes" id="UP000558284"/>
    </source>
</evidence>
<dbReference type="Pfam" id="PF10135">
    <property type="entry name" value="Rod-binding"/>
    <property type="match status" value="1"/>
</dbReference>
<keyword evidence="3" id="KW-1185">Reference proteome</keyword>
<comment type="caution">
    <text evidence="2">The sequence shown here is derived from an EMBL/GenBank/DDBJ whole genome shotgun (WGS) entry which is preliminary data.</text>
</comment>
<gene>
    <name evidence="2" type="ORF">H0241_11290</name>
</gene>
<name>A0A838B2I1_9HYPH</name>
<protein>
    <submittedName>
        <fullName evidence="2">Rod-binding protein</fullName>
    </submittedName>
</protein>
<reference evidence="2 3" key="1">
    <citation type="submission" date="2020-07" db="EMBL/GenBank/DDBJ databases">
        <title>Definition of the novel symbiovar canariense within Mesorhizobium novociceri, a new species of genus Mesorhizobium nodulating Cicer canariense in the Caldera de Taburiente National Park (La Palma, Canary Islands).</title>
        <authorList>
            <person name="Leon-Barrios M."/>
            <person name="Perez-Yepez J."/>
            <person name="Flores-Felix J.D."/>
            <person name="Ramirez-Baena M.H."/>
            <person name="Pulido-Suarez L."/>
            <person name="Igual J.M."/>
            <person name="Velazquez E."/>
            <person name="Peix A."/>
        </authorList>
    </citation>
    <scope>NUCLEOTIDE SEQUENCE [LARGE SCALE GENOMIC DNA]</scope>
    <source>
        <strain evidence="2 3">CCANP35</strain>
    </source>
</reference>
<dbReference type="AlphaFoldDB" id="A0A838B2I1"/>
<evidence type="ECO:0000313" key="2">
    <source>
        <dbReference type="EMBL" id="MBA1140836.1"/>
    </source>
</evidence>
<feature type="domain" description="Flagellar protein FlgJ N-terminal" evidence="1">
    <location>
        <begin position="130"/>
        <end position="168"/>
    </location>
</feature>
<dbReference type="Proteomes" id="UP000558284">
    <property type="component" value="Unassembled WGS sequence"/>
</dbReference>